<accession>A0A0A2V3E9</accession>
<evidence type="ECO:0000313" key="2">
    <source>
        <dbReference type="Proteomes" id="UP000002059"/>
    </source>
</evidence>
<dbReference type="KEGG" id="pbl:PAAG_11193"/>
<sequence>MDAYFSSVTGDVEEECRVAGDGDGLSSCCLSWTLEACPDKDSALSRNPRELELIARPSRDLERESATVAIQSQDQKAPIDQLLRMDPEQSDSSTAPPVMSCGQFYHSLGRLLVKTVFLLQQ</sequence>
<dbReference type="Proteomes" id="UP000002059">
    <property type="component" value="Partially assembled WGS sequence"/>
</dbReference>
<evidence type="ECO:0000313" key="1">
    <source>
        <dbReference type="EMBL" id="KGQ02018.1"/>
    </source>
</evidence>
<protein>
    <submittedName>
        <fullName evidence="1">Uncharacterized protein</fullName>
    </submittedName>
</protein>
<organism evidence="1 2">
    <name type="scientific">Paracoccidioides lutzii (strain ATCC MYA-826 / Pb01)</name>
    <name type="common">Paracoccidioides brasiliensis</name>
    <dbReference type="NCBI Taxonomy" id="502779"/>
    <lineage>
        <taxon>Eukaryota</taxon>
        <taxon>Fungi</taxon>
        <taxon>Dikarya</taxon>
        <taxon>Ascomycota</taxon>
        <taxon>Pezizomycotina</taxon>
        <taxon>Eurotiomycetes</taxon>
        <taxon>Eurotiomycetidae</taxon>
        <taxon>Onygenales</taxon>
        <taxon>Ajellomycetaceae</taxon>
        <taxon>Paracoccidioides</taxon>
    </lineage>
</organism>
<gene>
    <name evidence="1" type="ORF">PAAG_11193</name>
</gene>
<dbReference type="AlphaFoldDB" id="A0A0A2V3E9"/>
<keyword evidence="2" id="KW-1185">Reference proteome</keyword>
<dbReference type="HOGENOM" id="CLU_2038753_0_0_1"/>
<dbReference type="RefSeq" id="XP_015703493.1">
    <property type="nucleotide sequence ID" value="XM_015846886.1"/>
</dbReference>
<dbReference type="GeneID" id="26970284"/>
<dbReference type="EMBL" id="KN293993">
    <property type="protein sequence ID" value="KGQ02018.1"/>
    <property type="molecule type" value="Genomic_DNA"/>
</dbReference>
<name>A0A0A2V3E9_PARBA</name>
<proteinExistence type="predicted"/>
<reference evidence="1 2" key="1">
    <citation type="journal article" date="2011" name="PLoS Genet.">
        <title>Comparative genomic analysis of human fungal pathogens causing paracoccidioidomycosis.</title>
        <authorList>
            <person name="Desjardins C.A."/>
            <person name="Champion M.D."/>
            <person name="Holder J.W."/>
            <person name="Muszewska A."/>
            <person name="Goldberg J."/>
            <person name="Bailao A.M."/>
            <person name="Brigido M.M."/>
            <person name="Ferreira M.E."/>
            <person name="Garcia A.M."/>
            <person name="Grynberg M."/>
            <person name="Gujja S."/>
            <person name="Heiman D.I."/>
            <person name="Henn M.R."/>
            <person name="Kodira C.D."/>
            <person name="Leon-Narvaez H."/>
            <person name="Longo L.V."/>
            <person name="Ma L.J."/>
            <person name="Malavazi I."/>
            <person name="Matsuo A.L."/>
            <person name="Morais F.V."/>
            <person name="Pereira M."/>
            <person name="Rodriguez-Brito S."/>
            <person name="Sakthikumar S."/>
            <person name="Salem-Izacc S.M."/>
            <person name="Sykes S.M."/>
            <person name="Teixeira M.M."/>
            <person name="Vallejo M.C."/>
            <person name="Walter M.E."/>
            <person name="Yandava C."/>
            <person name="Young S."/>
            <person name="Zeng Q."/>
            <person name="Zucker J."/>
            <person name="Felipe M.S."/>
            <person name="Goldman G.H."/>
            <person name="Haas B.J."/>
            <person name="McEwen J.G."/>
            <person name="Nino-Vega G."/>
            <person name="Puccia R."/>
            <person name="San-Blas G."/>
            <person name="Soares C.M."/>
            <person name="Birren B.W."/>
            <person name="Cuomo C.A."/>
        </authorList>
    </citation>
    <scope>NUCLEOTIDE SEQUENCE [LARGE SCALE GENOMIC DNA]</scope>
    <source>
        <strain evidence="2">ATCC MYA-826 / Pb01</strain>
    </source>
</reference>
<dbReference type="VEuPathDB" id="FungiDB:PAAG_11193"/>